<reference evidence="2 3" key="1">
    <citation type="submission" date="2019-05" db="EMBL/GenBank/DDBJ databases">
        <title>Another draft genome of Portunus trituberculatus and its Hox gene families provides insights of decapod evolution.</title>
        <authorList>
            <person name="Jeong J.-H."/>
            <person name="Song I."/>
            <person name="Kim S."/>
            <person name="Choi T."/>
            <person name="Kim D."/>
            <person name="Ryu S."/>
            <person name="Kim W."/>
        </authorList>
    </citation>
    <scope>NUCLEOTIDE SEQUENCE [LARGE SCALE GENOMIC DNA]</scope>
    <source>
        <tissue evidence="2">Muscle</tissue>
    </source>
</reference>
<dbReference type="EMBL" id="VSRR010042188">
    <property type="protein sequence ID" value="MPC75926.1"/>
    <property type="molecule type" value="Genomic_DNA"/>
</dbReference>
<accession>A0A5B7I1T2</accession>
<protein>
    <submittedName>
        <fullName evidence="2">Uncharacterized protein</fullName>
    </submittedName>
</protein>
<gene>
    <name evidence="2" type="ORF">E2C01_070326</name>
</gene>
<comment type="caution">
    <text evidence="2">The sequence shown here is derived from an EMBL/GenBank/DDBJ whole genome shotgun (WGS) entry which is preliminary data.</text>
</comment>
<sequence length="176" mass="19361">MTYVVAVPKIKTIHPSTYCITLPALRPAITTLNLPSFLVASGIHPSWQPAVLRLTCAFLKKTGQLPCLRYPHKTTPGLIRIQKRPRKSRATSGNPRDPEGGNGTPSDVMSVLLGNDIENSDENEDSDVFLLRQKKVKITVLILIVIWETETNPHSDVHTPPHIFPSSNALVCPVAD</sequence>
<proteinExistence type="predicted"/>
<evidence type="ECO:0000313" key="3">
    <source>
        <dbReference type="Proteomes" id="UP000324222"/>
    </source>
</evidence>
<name>A0A5B7I1T2_PORTR</name>
<evidence type="ECO:0000313" key="2">
    <source>
        <dbReference type="EMBL" id="MPC75926.1"/>
    </source>
</evidence>
<feature type="region of interest" description="Disordered" evidence="1">
    <location>
        <begin position="78"/>
        <end position="110"/>
    </location>
</feature>
<keyword evidence="3" id="KW-1185">Reference proteome</keyword>
<evidence type="ECO:0000256" key="1">
    <source>
        <dbReference type="SAM" id="MobiDB-lite"/>
    </source>
</evidence>
<dbReference type="AlphaFoldDB" id="A0A5B7I1T2"/>
<dbReference type="Proteomes" id="UP000324222">
    <property type="component" value="Unassembled WGS sequence"/>
</dbReference>
<organism evidence="2 3">
    <name type="scientific">Portunus trituberculatus</name>
    <name type="common">Swimming crab</name>
    <name type="synonym">Neptunus trituberculatus</name>
    <dbReference type="NCBI Taxonomy" id="210409"/>
    <lineage>
        <taxon>Eukaryota</taxon>
        <taxon>Metazoa</taxon>
        <taxon>Ecdysozoa</taxon>
        <taxon>Arthropoda</taxon>
        <taxon>Crustacea</taxon>
        <taxon>Multicrustacea</taxon>
        <taxon>Malacostraca</taxon>
        <taxon>Eumalacostraca</taxon>
        <taxon>Eucarida</taxon>
        <taxon>Decapoda</taxon>
        <taxon>Pleocyemata</taxon>
        <taxon>Brachyura</taxon>
        <taxon>Eubrachyura</taxon>
        <taxon>Portunoidea</taxon>
        <taxon>Portunidae</taxon>
        <taxon>Portuninae</taxon>
        <taxon>Portunus</taxon>
    </lineage>
</organism>